<sequence>MAPIRRYLRITKFSVLEVRIYLHNPSDAGWLLSSRDNVLQRIIAEVRPKVLPKLREENENAKGRKGGVRKKKKGGIKDVASQEDFEVAIFLKETATRHSLLTKQKVLGEGKSRLQSTGSKLTGGLNAANPIHVTDEPNADVRQEEEDEDVVELYKIPELGGKRKANAEEDGNANGKEDEDEDGLFVSSSDEDFFATQRAKPPTKKRRKCNTDADEEKDEEDVAIPVDEEEQDDKKKLMMDTTYDGFSIYGRILCLIVTRKGKRDKGPQGTGTVGGGSQMMEQWVSTQVAGEMGIEDEEG</sequence>
<name>A0A0F4G8Z5_9PEZI</name>
<evidence type="ECO:0000313" key="3">
    <source>
        <dbReference type="Proteomes" id="UP000033647"/>
    </source>
</evidence>
<feature type="compositionally biased region" description="Acidic residues" evidence="1">
    <location>
        <begin position="212"/>
        <end position="222"/>
    </location>
</feature>
<feature type="compositionally biased region" description="Acidic residues" evidence="1">
    <location>
        <begin position="177"/>
        <end position="193"/>
    </location>
</feature>
<organism evidence="2 3">
    <name type="scientific">Zymoseptoria brevis</name>
    <dbReference type="NCBI Taxonomy" id="1047168"/>
    <lineage>
        <taxon>Eukaryota</taxon>
        <taxon>Fungi</taxon>
        <taxon>Dikarya</taxon>
        <taxon>Ascomycota</taxon>
        <taxon>Pezizomycotina</taxon>
        <taxon>Dothideomycetes</taxon>
        <taxon>Dothideomycetidae</taxon>
        <taxon>Mycosphaerellales</taxon>
        <taxon>Mycosphaerellaceae</taxon>
        <taxon>Zymoseptoria</taxon>
    </lineage>
</organism>
<feature type="compositionally biased region" description="Gly residues" evidence="1">
    <location>
        <begin position="268"/>
        <end position="277"/>
    </location>
</feature>
<dbReference type="Proteomes" id="UP000033647">
    <property type="component" value="Unassembled WGS sequence"/>
</dbReference>
<protein>
    <submittedName>
        <fullName evidence="2">Uncharacterized protein</fullName>
    </submittedName>
</protein>
<evidence type="ECO:0000256" key="1">
    <source>
        <dbReference type="SAM" id="MobiDB-lite"/>
    </source>
</evidence>
<evidence type="ECO:0000313" key="2">
    <source>
        <dbReference type="EMBL" id="KJX93457.1"/>
    </source>
</evidence>
<dbReference type="PANTHER" id="PTHR40635">
    <property type="match status" value="1"/>
</dbReference>
<proteinExistence type="predicted"/>
<feature type="region of interest" description="Disordered" evidence="1">
    <location>
        <begin position="261"/>
        <end position="280"/>
    </location>
</feature>
<dbReference type="EMBL" id="LAFY01004271">
    <property type="protein sequence ID" value="KJX93457.1"/>
    <property type="molecule type" value="Genomic_DNA"/>
</dbReference>
<feature type="region of interest" description="Disordered" evidence="1">
    <location>
        <begin position="112"/>
        <end position="149"/>
    </location>
</feature>
<dbReference type="AlphaFoldDB" id="A0A0F4G8Z5"/>
<feature type="region of interest" description="Disordered" evidence="1">
    <location>
        <begin position="161"/>
        <end position="222"/>
    </location>
</feature>
<gene>
    <name evidence="2" type="ORF">TI39_contig4312g00009</name>
</gene>
<reference evidence="2 3" key="1">
    <citation type="submission" date="2015-03" db="EMBL/GenBank/DDBJ databases">
        <title>RNA-seq based gene annotation and comparative genomics of four Zymoseptoria species reveal species-specific pathogenicity related genes and transposable element activity.</title>
        <authorList>
            <person name="Grandaubert J."/>
            <person name="Bhattacharyya A."/>
            <person name="Stukenbrock E.H."/>
        </authorList>
    </citation>
    <scope>NUCLEOTIDE SEQUENCE [LARGE SCALE GENOMIC DNA]</scope>
    <source>
        <strain evidence="2 3">Zb18110</strain>
    </source>
</reference>
<accession>A0A0F4G8Z5</accession>
<keyword evidence="3" id="KW-1185">Reference proteome</keyword>
<feature type="compositionally biased region" description="Basic residues" evidence="1">
    <location>
        <begin position="63"/>
        <end position="74"/>
    </location>
</feature>
<comment type="caution">
    <text evidence="2">The sequence shown here is derived from an EMBL/GenBank/DDBJ whole genome shotgun (WGS) entry which is preliminary data.</text>
</comment>
<feature type="region of interest" description="Disordered" evidence="1">
    <location>
        <begin position="55"/>
        <end position="75"/>
    </location>
</feature>
<feature type="compositionally biased region" description="Basic and acidic residues" evidence="1">
    <location>
        <begin position="133"/>
        <end position="142"/>
    </location>
</feature>
<dbReference type="OrthoDB" id="5374757at2759"/>
<dbReference type="PANTHER" id="PTHR40635:SF1">
    <property type="match status" value="1"/>
</dbReference>